<evidence type="ECO:0000313" key="2">
    <source>
        <dbReference type="Proteomes" id="UP000007967"/>
    </source>
</evidence>
<dbReference type="eggNOG" id="COG1366">
    <property type="taxonomic scope" value="Bacteria"/>
</dbReference>
<protein>
    <recommendedName>
        <fullName evidence="3">STAS domain-containing protein</fullName>
    </recommendedName>
</protein>
<accession>D2PQ60</accession>
<dbReference type="KEGG" id="kfl:Kfla_5757"/>
<evidence type="ECO:0008006" key="3">
    <source>
        <dbReference type="Google" id="ProtNLM"/>
    </source>
</evidence>
<reference evidence="2" key="1">
    <citation type="submission" date="2009-09" db="EMBL/GenBank/DDBJ databases">
        <title>The complete genome of Kribbella flavida DSM 17836.</title>
        <authorList>
            <consortium name="US DOE Joint Genome Institute (JGI-PGF)"/>
            <person name="Lucas S."/>
            <person name="Copeland A."/>
            <person name="Lapidus A."/>
            <person name="Glavina del Rio T."/>
            <person name="Dalin E."/>
            <person name="Tice H."/>
            <person name="Bruce D."/>
            <person name="Goodwin L."/>
            <person name="Pitluck S."/>
            <person name="Kyrpides N."/>
            <person name="Mavromatis K."/>
            <person name="Ivanova N."/>
            <person name="Saunders E."/>
            <person name="Brettin T."/>
            <person name="Detter J.C."/>
            <person name="Han C."/>
            <person name="Larimer F."/>
            <person name="Land M."/>
            <person name="Hauser L."/>
            <person name="Markowitz V."/>
            <person name="Cheng J.-F."/>
            <person name="Hugenholtz P."/>
            <person name="Woyke T."/>
            <person name="Wu D."/>
            <person name="Pukall R."/>
            <person name="Klenk H.-P."/>
            <person name="Eisen J.A."/>
        </authorList>
    </citation>
    <scope>NUCLEOTIDE SEQUENCE [LARGE SCALE GENOMIC DNA]</scope>
    <source>
        <strain evidence="2">DSM 17836 / JCM 10339 / NBRC 14399</strain>
    </source>
</reference>
<dbReference type="InterPro" id="IPR036513">
    <property type="entry name" value="STAS_dom_sf"/>
</dbReference>
<reference evidence="1 2" key="2">
    <citation type="journal article" date="2010" name="Stand. Genomic Sci.">
        <title>Complete genome sequence of Kribbella flavida type strain (IFO 14399).</title>
        <authorList>
            <person name="Pukall R."/>
            <person name="Lapidus A."/>
            <person name="Glavina Del Rio T."/>
            <person name="Copeland A."/>
            <person name="Tice H."/>
            <person name="Cheng J.-F."/>
            <person name="Lucas S."/>
            <person name="Chen F."/>
            <person name="Nolan M."/>
            <person name="LaButti K."/>
            <person name="Pati A."/>
            <person name="Ivanova N."/>
            <person name="Mavrommatis K."/>
            <person name="Mikhailova N."/>
            <person name="Pitluck S."/>
            <person name="Bruce D."/>
            <person name="Goodwin L."/>
            <person name="Land M."/>
            <person name="Hauser L."/>
            <person name="Chang Y.-J."/>
            <person name="Jeffries C.D."/>
            <person name="Chen A."/>
            <person name="Palaniappan K."/>
            <person name="Chain P."/>
            <person name="Rohde M."/>
            <person name="Goeker M."/>
            <person name="Bristow J."/>
            <person name="Eisen J.A."/>
            <person name="Markowitz V."/>
            <person name="Hugenholtz P."/>
            <person name="Kyrpides N.C."/>
            <person name="Klenk H.-P."/>
            <person name="Brettin T."/>
        </authorList>
    </citation>
    <scope>NUCLEOTIDE SEQUENCE [LARGE SCALE GENOMIC DNA]</scope>
    <source>
        <strain evidence="2">DSM 17836 / JCM 10339 / NBRC 14399</strain>
    </source>
</reference>
<dbReference type="STRING" id="479435.Kfla_5757"/>
<name>D2PQ60_KRIFD</name>
<sequence length="227" mass="24422">MISVDDSFADLAVVRLTGVLTLATAPRVCETLTQCIAEQPAAVIADLRFAQVEHPQLLNVFSVVARRAALWSGVQLVLVSGAALQGRLRFPARALSRFVRIYPTMTIARSATRRAPLRRLAAKILPPTELSAHTARTYVADVCSTWGCAPLAPEAALIAADLVHTAAQHCTHDLVLRLELRQDLLTVALTSDAEAPLPRVTDLTHASGSSTTRNADHITWTVLRAPG</sequence>
<dbReference type="Proteomes" id="UP000007967">
    <property type="component" value="Chromosome"/>
</dbReference>
<gene>
    <name evidence="1" type="ordered locus">Kfla_5757</name>
</gene>
<keyword evidence="2" id="KW-1185">Reference proteome</keyword>
<dbReference type="EMBL" id="CP001736">
    <property type="protein sequence ID" value="ADB34762.1"/>
    <property type="molecule type" value="Genomic_DNA"/>
</dbReference>
<dbReference type="AlphaFoldDB" id="D2PQ60"/>
<evidence type="ECO:0000313" key="1">
    <source>
        <dbReference type="EMBL" id="ADB34762.1"/>
    </source>
</evidence>
<organism evidence="1 2">
    <name type="scientific">Kribbella flavida (strain DSM 17836 / JCM 10339 / NBRC 14399)</name>
    <dbReference type="NCBI Taxonomy" id="479435"/>
    <lineage>
        <taxon>Bacteria</taxon>
        <taxon>Bacillati</taxon>
        <taxon>Actinomycetota</taxon>
        <taxon>Actinomycetes</taxon>
        <taxon>Propionibacteriales</taxon>
        <taxon>Kribbellaceae</taxon>
        <taxon>Kribbella</taxon>
    </lineage>
</organism>
<proteinExistence type="predicted"/>
<dbReference type="HOGENOM" id="CLU_087828_0_0_11"/>
<dbReference type="Gene3D" id="3.30.750.24">
    <property type="entry name" value="STAS domain"/>
    <property type="match status" value="1"/>
</dbReference>